<dbReference type="PROSITE" id="PS50222">
    <property type="entry name" value="EF_HAND_2"/>
    <property type="match status" value="1"/>
</dbReference>
<evidence type="ECO:0000313" key="3">
    <source>
        <dbReference type="Proteomes" id="UP000053201"/>
    </source>
</evidence>
<dbReference type="PANTHER" id="PTHR20875">
    <property type="entry name" value="EF-HAND CALCIUM-BINDING DOMAIN-CONTAINING PROTEIN 6-RELATED"/>
    <property type="match status" value="1"/>
</dbReference>
<gene>
    <name evidence="2" type="ORF">SPPG_04716</name>
</gene>
<dbReference type="eggNOG" id="ENOG502QRVM">
    <property type="taxonomic scope" value="Eukaryota"/>
</dbReference>
<dbReference type="STRING" id="645134.A0A0L0HH00"/>
<dbReference type="EMBL" id="KQ257456">
    <property type="protein sequence ID" value="KND00393.1"/>
    <property type="molecule type" value="Genomic_DNA"/>
</dbReference>
<proteinExistence type="predicted"/>
<dbReference type="Proteomes" id="UP000053201">
    <property type="component" value="Unassembled WGS sequence"/>
</dbReference>
<protein>
    <recommendedName>
        <fullName evidence="1">EF-hand domain-containing protein</fullName>
    </recommendedName>
</protein>
<dbReference type="RefSeq" id="XP_016608432.1">
    <property type="nucleotide sequence ID" value="XM_016752948.1"/>
</dbReference>
<dbReference type="InterPro" id="IPR002048">
    <property type="entry name" value="EF_hand_dom"/>
</dbReference>
<accession>A0A0L0HH00</accession>
<organism evidence="2 3">
    <name type="scientific">Spizellomyces punctatus (strain DAOM BR117)</name>
    <dbReference type="NCBI Taxonomy" id="645134"/>
    <lineage>
        <taxon>Eukaryota</taxon>
        <taxon>Fungi</taxon>
        <taxon>Fungi incertae sedis</taxon>
        <taxon>Chytridiomycota</taxon>
        <taxon>Chytridiomycota incertae sedis</taxon>
        <taxon>Chytridiomycetes</taxon>
        <taxon>Spizellomycetales</taxon>
        <taxon>Spizellomycetaceae</taxon>
        <taxon>Spizellomyces</taxon>
    </lineage>
</organism>
<dbReference type="SUPFAM" id="SSF47473">
    <property type="entry name" value="EF-hand"/>
    <property type="match status" value="4"/>
</dbReference>
<keyword evidence="3" id="KW-1185">Reference proteome</keyword>
<dbReference type="SMART" id="SM00054">
    <property type="entry name" value="EFh"/>
    <property type="match status" value="6"/>
</dbReference>
<dbReference type="InterPro" id="IPR052603">
    <property type="entry name" value="EFCB6"/>
</dbReference>
<dbReference type="OrthoDB" id="272072at2759"/>
<dbReference type="PANTHER" id="PTHR20875:SF0">
    <property type="entry name" value="GH12158P"/>
    <property type="match status" value="1"/>
</dbReference>
<dbReference type="Gene3D" id="1.10.238.10">
    <property type="entry name" value="EF-hand"/>
    <property type="match status" value="6"/>
</dbReference>
<dbReference type="GO" id="GO:0005509">
    <property type="term" value="F:calcium ion binding"/>
    <property type="evidence" value="ECO:0007669"/>
    <property type="project" value="InterPro"/>
</dbReference>
<reference evidence="2 3" key="1">
    <citation type="submission" date="2009-08" db="EMBL/GenBank/DDBJ databases">
        <title>The Genome Sequence of Spizellomyces punctatus strain DAOM BR117.</title>
        <authorList>
            <consortium name="The Broad Institute Genome Sequencing Platform"/>
            <person name="Russ C."/>
            <person name="Cuomo C."/>
            <person name="Shea T."/>
            <person name="Young S.K."/>
            <person name="Zeng Q."/>
            <person name="Koehrsen M."/>
            <person name="Haas B."/>
            <person name="Borodovsky M."/>
            <person name="Guigo R."/>
            <person name="Alvarado L."/>
            <person name="Berlin A."/>
            <person name="Bochicchio J."/>
            <person name="Borenstein D."/>
            <person name="Chapman S."/>
            <person name="Chen Z."/>
            <person name="Engels R."/>
            <person name="Freedman E."/>
            <person name="Gellesch M."/>
            <person name="Goldberg J."/>
            <person name="Griggs A."/>
            <person name="Gujja S."/>
            <person name="Heiman D."/>
            <person name="Hepburn T."/>
            <person name="Howarth C."/>
            <person name="Jen D."/>
            <person name="Larson L."/>
            <person name="Lewis B."/>
            <person name="Mehta T."/>
            <person name="Park D."/>
            <person name="Pearson M."/>
            <person name="Roberts A."/>
            <person name="Saif S."/>
            <person name="Shenoy N."/>
            <person name="Sisk P."/>
            <person name="Stolte C."/>
            <person name="Sykes S."/>
            <person name="Thomson T."/>
            <person name="Walk T."/>
            <person name="White J."/>
            <person name="Yandava C."/>
            <person name="Burger G."/>
            <person name="Gray M.W."/>
            <person name="Holland P.W.H."/>
            <person name="King N."/>
            <person name="Lang F.B.F."/>
            <person name="Roger A.J."/>
            <person name="Ruiz-Trillo I."/>
            <person name="Lander E."/>
            <person name="Nusbaum C."/>
        </authorList>
    </citation>
    <scope>NUCLEOTIDE SEQUENCE [LARGE SCALE GENOMIC DNA]</scope>
    <source>
        <strain evidence="2 3">DAOM BR117</strain>
    </source>
</reference>
<dbReference type="InterPro" id="IPR011992">
    <property type="entry name" value="EF-hand-dom_pair"/>
</dbReference>
<feature type="domain" description="EF-hand" evidence="1">
    <location>
        <begin position="212"/>
        <end position="247"/>
    </location>
</feature>
<evidence type="ECO:0000313" key="2">
    <source>
        <dbReference type="EMBL" id="KND00393.1"/>
    </source>
</evidence>
<dbReference type="AlphaFoldDB" id="A0A0L0HH00"/>
<dbReference type="VEuPathDB" id="FungiDB:SPPG_04716"/>
<evidence type="ECO:0000259" key="1">
    <source>
        <dbReference type="PROSITE" id="PS50222"/>
    </source>
</evidence>
<name>A0A0L0HH00_SPIPD</name>
<dbReference type="InParanoid" id="A0A0L0HH00"/>
<sequence length="1087" mass="123786">MAPAALALSMGHDPIPLRETVKLPAIRYPEPHTAPLGAFPTPAASIPAGKAGAYGSTSTPRPPQLYFALQSKCPPPSVEQVENKLRAHVFAQRIRVADLFIDFDRLRSGYMTATQFRRCLGAMLHKGVVCPLTEQEFEVLMGAYDVKANRMIKWTAFVDSIDKVFGAKKLEQTPTQQIPHPKEVVKPFRALSPTSEALLQGIITKLRSFVKWHGSDVKTWFKHFDKHNNGYVTINQFRRGLPQNLLSLEEEDMLIEQYSTEDTVNYFKLNTDVNRKIRRPRADDTGLIEKHPKDAYHAQYVPVGTEELIYPSKQTYGAQSPSWIEVEDKIKKRVYKDRIRLIEFFRDYDRHNNGLVSEAQFRAGLCLASLRLKEEEMKALLAVYEDSEKQVLYRSFCESIDTVFTINHLEKQPLVEVGPIAREDLVQGPNQLPPEEESRCAQLLDRLHFLIRERHLLLEPLFKDFDMYLGKNTIGRVTRSHFTRLLSTMRLDLSDRDLHILFKKFEDRECGQINYMEFVRAVDPETYGAYVDDLRKAASSSGALANTTNTSPPPQQLPSLEILLNTIRTHVLQKRVRVSEFFRDVDKLRSYSIPRKEFVRGINRIGVPLSDNEYTILVDAYADSKRKGCCRWKVFEEDVERVFGESHLESRPSVAPQPAPIQPDPFLTHKSLTEQEHQVLQDTLQTLRDFLKVRQTSIKPFFKDFDKLRTGYVTKSQFRQCLSHIRCPLTNEEFAILSKSYLKATGPLTGAASGVDASSIIDNRKLVDAASRGASTKDYIKDAAMNWDYIQDNTQRICYVTFLRELEEGVPFELREQTSPVRPTISSTTLTTPGKIDKAIKEGSTTTHEGDFATSRIPLSDQEIHDLLMRIKTKAKTERIRVADFVSDFDLLHHGRVTKSEFKRALKVLFADLTEPELTTLATLYQTPNSPQEVTYTNFTSEIESVFTKQGLESNPTAEPDPFPPERCEPRPACAESGTNKHVAVMRKGDQSDKELALTVDEEWTLKGVLEQVKTRIGQRWGDIQQQLEDNDIARDGTVSPAVLQNLVSPHVQLTTKELYLIAKRFAMNANLDKVDYRTLGKVVFAI</sequence>
<dbReference type="OMA" id="CVRYRDF"/>
<dbReference type="GeneID" id="27688148"/>